<dbReference type="GO" id="GO:0000287">
    <property type="term" value="F:magnesium ion binding"/>
    <property type="evidence" value="ECO:0007669"/>
    <property type="project" value="UniProtKB-UniRule"/>
</dbReference>
<protein>
    <recommendedName>
        <fullName evidence="13">Phenylalanine--tRNA ligase alpha subunit</fullName>
        <ecNumber evidence="13">6.1.1.20</ecNumber>
    </recommendedName>
    <alternativeName>
        <fullName evidence="13">Phenylalanyl-tRNA synthetase alpha subunit</fullName>
        <shortName evidence="13">PheRS</shortName>
    </alternativeName>
</protein>
<name>A0A0D2I1J7_9BACT</name>
<reference evidence="15 16" key="1">
    <citation type="journal article" date="2013" name="Proc. Natl. Acad. Sci. U.S.A.">
        <title>Candidate phylum TM6 genome recovered from a hospital sink biofilm provides genomic insights into this uncultivated phylum.</title>
        <authorList>
            <person name="McLean J.S."/>
            <person name="Lombardo M.J."/>
            <person name="Badger J.H."/>
            <person name="Edlund A."/>
            <person name="Novotny M."/>
            <person name="Yee-Greenbaum J."/>
            <person name="Vyahhi N."/>
            <person name="Hall A.P."/>
            <person name="Yang Y."/>
            <person name="Dupont C.L."/>
            <person name="Ziegler M.G."/>
            <person name="Chitsaz H."/>
            <person name="Allen A.E."/>
            <person name="Yooseph S."/>
            <person name="Tesler G."/>
            <person name="Pevzner P.A."/>
            <person name="Friedman R.M."/>
            <person name="Nealson K.H."/>
            <person name="Venter J.C."/>
            <person name="Lasken R.S."/>
        </authorList>
    </citation>
    <scope>NUCLEOTIDE SEQUENCE [LARGE SCALE GENOMIC DNA]</scope>
    <source>
        <strain evidence="15 16">TM6SC1</strain>
    </source>
</reference>
<feature type="binding site" evidence="13">
    <location>
        <position position="262"/>
    </location>
    <ligand>
        <name>Mg(2+)</name>
        <dbReference type="ChEBI" id="CHEBI:18420"/>
        <note>shared with beta subunit</note>
    </ligand>
</feature>
<dbReference type="Pfam" id="PF02912">
    <property type="entry name" value="Phe_tRNA-synt_N"/>
    <property type="match status" value="1"/>
</dbReference>
<dbReference type="GO" id="GO:0004826">
    <property type="term" value="F:phenylalanine-tRNA ligase activity"/>
    <property type="evidence" value="ECO:0007669"/>
    <property type="project" value="UniProtKB-UniRule"/>
</dbReference>
<dbReference type="eggNOG" id="COG0016">
    <property type="taxonomic scope" value="Bacteria"/>
</dbReference>
<dbReference type="EMBL" id="ARQD01000003">
    <property type="protein sequence ID" value="KIX85095.1"/>
    <property type="molecule type" value="Genomic_DNA"/>
</dbReference>
<comment type="subunit">
    <text evidence="3 13">Tetramer of two alpha and two beta subunits.</text>
</comment>
<proteinExistence type="inferred from homology"/>
<dbReference type="CDD" id="cd00496">
    <property type="entry name" value="PheRS_alpha_core"/>
    <property type="match status" value="1"/>
</dbReference>
<evidence type="ECO:0000256" key="8">
    <source>
        <dbReference type="ARBA" id="ARBA00022840"/>
    </source>
</evidence>
<evidence type="ECO:0000256" key="3">
    <source>
        <dbReference type="ARBA" id="ARBA00011209"/>
    </source>
</evidence>
<dbReference type="Pfam" id="PF01409">
    <property type="entry name" value="tRNA-synt_2d"/>
    <property type="match status" value="1"/>
</dbReference>
<evidence type="ECO:0000313" key="16">
    <source>
        <dbReference type="Proteomes" id="UP000032214"/>
    </source>
</evidence>
<keyword evidence="11 13" id="KW-0030">Aminoacyl-tRNA synthetase</keyword>
<comment type="caution">
    <text evidence="15">The sequence shown here is derived from an EMBL/GenBank/DDBJ whole genome shotgun (WGS) entry which is preliminary data.</text>
</comment>
<dbReference type="GO" id="GO:0005524">
    <property type="term" value="F:ATP binding"/>
    <property type="evidence" value="ECO:0007669"/>
    <property type="project" value="UniProtKB-UniRule"/>
</dbReference>
<evidence type="ECO:0000256" key="1">
    <source>
        <dbReference type="ARBA" id="ARBA00004496"/>
    </source>
</evidence>
<keyword evidence="8 13" id="KW-0067">ATP-binding</keyword>
<keyword evidence="10 13" id="KW-0648">Protein biosynthesis</keyword>
<organism evidence="15 16">
    <name type="scientific">candidate division TM6 bacterium JCVI TM6SC1</name>
    <dbReference type="NCBI Taxonomy" id="1306947"/>
    <lineage>
        <taxon>Bacteria</taxon>
        <taxon>Candidatus Babelota</taxon>
        <taxon>Vermiphilus</taxon>
    </lineage>
</organism>
<evidence type="ECO:0000256" key="9">
    <source>
        <dbReference type="ARBA" id="ARBA00022842"/>
    </source>
</evidence>
<evidence type="ECO:0000256" key="10">
    <source>
        <dbReference type="ARBA" id="ARBA00022917"/>
    </source>
</evidence>
<dbReference type="STRING" id="1306947.J120_04175"/>
<evidence type="ECO:0000256" key="7">
    <source>
        <dbReference type="ARBA" id="ARBA00022741"/>
    </source>
</evidence>
<dbReference type="AlphaFoldDB" id="A0A0D2I1J7"/>
<comment type="cofactor">
    <cofactor evidence="13">
        <name>Mg(2+)</name>
        <dbReference type="ChEBI" id="CHEBI:18420"/>
    </cofactor>
    <text evidence="13">Binds 2 magnesium ions per tetramer.</text>
</comment>
<comment type="similarity">
    <text evidence="2 13">Belongs to the class-II aminoacyl-tRNA synthetase family. Phe-tRNA synthetase alpha subunit type 1 subfamily.</text>
</comment>
<dbReference type="InterPro" id="IPR010978">
    <property type="entry name" value="tRNA-bd_arm"/>
</dbReference>
<keyword evidence="16" id="KW-1185">Reference proteome</keyword>
<dbReference type="PROSITE" id="PS50862">
    <property type="entry name" value="AA_TRNA_LIGASE_II"/>
    <property type="match status" value="1"/>
</dbReference>
<keyword evidence="5 13" id="KW-0436">Ligase</keyword>
<dbReference type="InterPro" id="IPR022911">
    <property type="entry name" value="Phe_tRNA_ligase_alpha1_bac"/>
</dbReference>
<keyword evidence="9 13" id="KW-0460">Magnesium</keyword>
<evidence type="ECO:0000256" key="4">
    <source>
        <dbReference type="ARBA" id="ARBA00022490"/>
    </source>
</evidence>
<dbReference type="SUPFAM" id="SSF55681">
    <property type="entry name" value="Class II aaRS and biotin synthetases"/>
    <property type="match status" value="1"/>
</dbReference>
<dbReference type="SUPFAM" id="SSF46589">
    <property type="entry name" value="tRNA-binding arm"/>
    <property type="match status" value="1"/>
</dbReference>
<evidence type="ECO:0000256" key="11">
    <source>
        <dbReference type="ARBA" id="ARBA00023146"/>
    </source>
</evidence>
<dbReference type="Proteomes" id="UP000032214">
    <property type="component" value="Unassembled WGS sequence"/>
</dbReference>
<evidence type="ECO:0000256" key="6">
    <source>
        <dbReference type="ARBA" id="ARBA00022723"/>
    </source>
</evidence>
<dbReference type="InterPro" id="IPR002319">
    <property type="entry name" value="Phenylalanyl-tRNA_Synthase"/>
</dbReference>
<dbReference type="PANTHER" id="PTHR11538">
    <property type="entry name" value="PHENYLALANYL-TRNA SYNTHETASE"/>
    <property type="match status" value="1"/>
</dbReference>
<dbReference type="InterPro" id="IPR004188">
    <property type="entry name" value="Phe-tRNA_ligase_II_N"/>
</dbReference>
<comment type="subcellular location">
    <subcellularLocation>
        <location evidence="1 13">Cytoplasm</location>
    </subcellularLocation>
</comment>
<keyword evidence="6 13" id="KW-0479">Metal-binding</keyword>
<evidence type="ECO:0000256" key="13">
    <source>
        <dbReference type="HAMAP-Rule" id="MF_00281"/>
    </source>
</evidence>
<feature type="domain" description="Aminoacyl-transfer RNA synthetases class-II family profile" evidence="14">
    <location>
        <begin position="115"/>
        <end position="341"/>
    </location>
</feature>
<evidence type="ECO:0000313" key="15">
    <source>
        <dbReference type="EMBL" id="KIX85095.1"/>
    </source>
</evidence>
<dbReference type="GO" id="GO:0005737">
    <property type="term" value="C:cytoplasm"/>
    <property type="evidence" value="ECO:0007669"/>
    <property type="project" value="UniProtKB-SubCell"/>
</dbReference>
<dbReference type="EC" id="6.1.1.20" evidence="13"/>
<keyword evidence="4 13" id="KW-0963">Cytoplasm</keyword>
<sequence>MAHSLADQISTILHEFDSRIHAATTLEQLETIRIHFIGRSGVVSSVMDALKQASLEEKRLYGPQVNTLKNHINEELERKKLEFITHLQAQQEKSARAFDVTARIWQPLHGTLHPYTQVIQELEDIFISMGFAVVDGPEIETAEYNFDALNIPADHPAREHHDTFWLNVPGLLLRTHTSNVQARTMRQATTFPIAVFAPGRVFRNEALDASHEFMFPQGEIMFIDKNVSLANLMAIAQSFLQKFFNKQDLKIRVRPGYFPFVEPGLEIDGQCPFCTQGCSVCKRTGWIELLGAGLIHPRVLKAGSIDPEVYSGFAMGFGIARIAMIKYGINDIRVFHSNHLPSLQKF</sequence>
<evidence type="ECO:0000256" key="2">
    <source>
        <dbReference type="ARBA" id="ARBA00010207"/>
    </source>
</evidence>
<dbReference type="Gene3D" id="3.30.930.10">
    <property type="entry name" value="Bira Bifunctional Protein, Domain 2"/>
    <property type="match status" value="1"/>
</dbReference>
<dbReference type="HAMAP" id="MF_00281">
    <property type="entry name" value="Phe_tRNA_synth_alpha1"/>
    <property type="match status" value="1"/>
</dbReference>
<evidence type="ECO:0000256" key="12">
    <source>
        <dbReference type="ARBA" id="ARBA00049255"/>
    </source>
</evidence>
<comment type="catalytic activity">
    <reaction evidence="12 13">
        <text>tRNA(Phe) + L-phenylalanine + ATP = L-phenylalanyl-tRNA(Phe) + AMP + diphosphate + H(+)</text>
        <dbReference type="Rhea" id="RHEA:19413"/>
        <dbReference type="Rhea" id="RHEA-COMP:9668"/>
        <dbReference type="Rhea" id="RHEA-COMP:9699"/>
        <dbReference type="ChEBI" id="CHEBI:15378"/>
        <dbReference type="ChEBI" id="CHEBI:30616"/>
        <dbReference type="ChEBI" id="CHEBI:33019"/>
        <dbReference type="ChEBI" id="CHEBI:58095"/>
        <dbReference type="ChEBI" id="CHEBI:78442"/>
        <dbReference type="ChEBI" id="CHEBI:78531"/>
        <dbReference type="ChEBI" id="CHEBI:456215"/>
        <dbReference type="EC" id="6.1.1.20"/>
    </reaction>
</comment>
<evidence type="ECO:0000256" key="5">
    <source>
        <dbReference type="ARBA" id="ARBA00022598"/>
    </source>
</evidence>
<dbReference type="InterPro" id="IPR045864">
    <property type="entry name" value="aa-tRNA-synth_II/BPL/LPL"/>
</dbReference>
<accession>A0A0D2I1J7</accession>
<dbReference type="GO" id="GO:0006432">
    <property type="term" value="P:phenylalanyl-tRNA aminoacylation"/>
    <property type="evidence" value="ECO:0007669"/>
    <property type="project" value="UniProtKB-UniRule"/>
</dbReference>
<dbReference type="PANTHER" id="PTHR11538:SF41">
    <property type="entry name" value="PHENYLALANINE--TRNA LIGASE, MITOCHONDRIAL"/>
    <property type="match status" value="1"/>
</dbReference>
<evidence type="ECO:0000259" key="14">
    <source>
        <dbReference type="PROSITE" id="PS50862"/>
    </source>
</evidence>
<dbReference type="InterPro" id="IPR006195">
    <property type="entry name" value="aa-tRNA-synth_II"/>
</dbReference>
<keyword evidence="7 13" id="KW-0547">Nucleotide-binding</keyword>
<gene>
    <name evidence="13" type="primary">pheS</name>
    <name evidence="15" type="ORF">J120_04175</name>
</gene>
<dbReference type="GO" id="GO:0000049">
    <property type="term" value="F:tRNA binding"/>
    <property type="evidence" value="ECO:0007669"/>
    <property type="project" value="InterPro"/>
</dbReference>